<accession>A0A7R9PLQ9</accession>
<name>A0A7R9PLQ9_TIMGE</name>
<protein>
    <submittedName>
        <fullName evidence="1">Uncharacterized protein</fullName>
    </submittedName>
</protein>
<evidence type="ECO:0000313" key="1">
    <source>
        <dbReference type="EMBL" id="CAD7593140.1"/>
    </source>
</evidence>
<dbReference type="EMBL" id="OE840894">
    <property type="protein sequence ID" value="CAD7593140.1"/>
    <property type="molecule type" value="Genomic_DNA"/>
</dbReference>
<proteinExistence type="predicted"/>
<organism evidence="1">
    <name type="scientific">Timema genevievae</name>
    <name type="common">Walking stick</name>
    <dbReference type="NCBI Taxonomy" id="629358"/>
    <lineage>
        <taxon>Eukaryota</taxon>
        <taxon>Metazoa</taxon>
        <taxon>Ecdysozoa</taxon>
        <taxon>Arthropoda</taxon>
        <taxon>Hexapoda</taxon>
        <taxon>Insecta</taxon>
        <taxon>Pterygota</taxon>
        <taxon>Neoptera</taxon>
        <taxon>Polyneoptera</taxon>
        <taxon>Phasmatodea</taxon>
        <taxon>Timematodea</taxon>
        <taxon>Timematoidea</taxon>
        <taxon>Timematidae</taxon>
        <taxon>Timema</taxon>
    </lineage>
</organism>
<sequence>MNDVRLLMGYYLCVATAVGPNSDQPCQSRTVFTPMLEPGAVEVYPYKINVTEVKVSQENKDIDGRFDMKLRLSTLGGLYRKGANTNKPTIKKTKAGEKRQAIKAKGGGRCVVVDMRERTKWDGNTERSNKGQATVAEWHNIHNRISNGWKGGEEWFLEETATIISGSSSDGLNPCQTISSNIEIDVQKYVPPTDRSISLEHGGRKSAPPEERWVGPLAWFVMNHMRVPEAPRRNCAMLLIPWIHRHARNNLERGKHEFSCHLQPRVINCNNHEEKK</sequence>
<reference evidence="1" key="1">
    <citation type="submission" date="2020-11" db="EMBL/GenBank/DDBJ databases">
        <authorList>
            <person name="Tran Van P."/>
        </authorList>
    </citation>
    <scope>NUCLEOTIDE SEQUENCE</scope>
</reference>
<gene>
    <name evidence="1" type="ORF">TGEB3V08_LOCUS5195</name>
</gene>
<dbReference type="AlphaFoldDB" id="A0A7R9PLQ9"/>